<feature type="compositionally biased region" description="Acidic residues" evidence="1">
    <location>
        <begin position="29"/>
        <end position="43"/>
    </location>
</feature>
<feature type="region of interest" description="Disordered" evidence="1">
    <location>
        <begin position="25"/>
        <end position="69"/>
    </location>
</feature>
<dbReference type="EMBL" id="VSRR010046224">
    <property type="protein sequence ID" value="MPC77592.1"/>
    <property type="molecule type" value="Genomic_DNA"/>
</dbReference>
<keyword evidence="3" id="KW-1185">Reference proteome</keyword>
<proteinExistence type="predicted"/>
<gene>
    <name evidence="2" type="ORF">E2C01_072049</name>
</gene>
<name>A0A5B7I1K9_PORTR</name>
<evidence type="ECO:0000256" key="1">
    <source>
        <dbReference type="SAM" id="MobiDB-lite"/>
    </source>
</evidence>
<dbReference type="AlphaFoldDB" id="A0A5B7I1K9"/>
<feature type="compositionally biased region" description="Acidic residues" evidence="1">
    <location>
        <begin position="52"/>
        <end position="65"/>
    </location>
</feature>
<dbReference type="Proteomes" id="UP000324222">
    <property type="component" value="Unassembled WGS sequence"/>
</dbReference>
<accession>A0A5B7I1K9</accession>
<organism evidence="2 3">
    <name type="scientific">Portunus trituberculatus</name>
    <name type="common">Swimming crab</name>
    <name type="synonym">Neptunus trituberculatus</name>
    <dbReference type="NCBI Taxonomy" id="210409"/>
    <lineage>
        <taxon>Eukaryota</taxon>
        <taxon>Metazoa</taxon>
        <taxon>Ecdysozoa</taxon>
        <taxon>Arthropoda</taxon>
        <taxon>Crustacea</taxon>
        <taxon>Multicrustacea</taxon>
        <taxon>Malacostraca</taxon>
        <taxon>Eumalacostraca</taxon>
        <taxon>Eucarida</taxon>
        <taxon>Decapoda</taxon>
        <taxon>Pleocyemata</taxon>
        <taxon>Brachyura</taxon>
        <taxon>Eubrachyura</taxon>
        <taxon>Portunoidea</taxon>
        <taxon>Portunidae</taxon>
        <taxon>Portuninae</taxon>
        <taxon>Portunus</taxon>
    </lineage>
</organism>
<evidence type="ECO:0000313" key="2">
    <source>
        <dbReference type="EMBL" id="MPC77592.1"/>
    </source>
</evidence>
<reference evidence="2 3" key="1">
    <citation type="submission" date="2019-05" db="EMBL/GenBank/DDBJ databases">
        <title>Another draft genome of Portunus trituberculatus and its Hox gene families provides insights of decapod evolution.</title>
        <authorList>
            <person name="Jeong J.-H."/>
            <person name="Song I."/>
            <person name="Kim S."/>
            <person name="Choi T."/>
            <person name="Kim D."/>
            <person name="Ryu S."/>
            <person name="Kim W."/>
        </authorList>
    </citation>
    <scope>NUCLEOTIDE SEQUENCE [LARGE SCALE GENOMIC DNA]</scope>
    <source>
        <tissue evidence="2">Muscle</tissue>
    </source>
</reference>
<sequence>MTGRCRHSLHIPSIQSLLSHIDDGKFIDDGDSDSDDPRDDSNEDRDYVFGEDYSESEESSDDEYEGPAASTLPPLLVFIRLYVKYADRQRMKCIRSERSRCGISAGEVVPVWQPSAGI</sequence>
<evidence type="ECO:0000313" key="3">
    <source>
        <dbReference type="Proteomes" id="UP000324222"/>
    </source>
</evidence>
<comment type="caution">
    <text evidence="2">The sequence shown here is derived from an EMBL/GenBank/DDBJ whole genome shotgun (WGS) entry which is preliminary data.</text>
</comment>
<protein>
    <submittedName>
        <fullName evidence="2">Uncharacterized protein</fullName>
    </submittedName>
</protein>